<evidence type="ECO:0000313" key="13">
    <source>
        <dbReference type="EMBL" id="MEX6429766.1"/>
    </source>
</evidence>
<keyword evidence="10" id="KW-0812">Transmembrane</keyword>
<dbReference type="SMART" id="SM00220">
    <property type="entry name" value="S_TKc"/>
    <property type="match status" value="1"/>
</dbReference>
<dbReference type="Pfam" id="PF00069">
    <property type="entry name" value="Pkinase"/>
    <property type="match status" value="1"/>
</dbReference>
<dbReference type="InterPro" id="IPR000719">
    <property type="entry name" value="Prot_kinase_dom"/>
</dbReference>
<keyword evidence="14" id="KW-1185">Reference proteome</keyword>
<dbReference type="PROSITE" id="PS00108">
    <property type="entry name" value="PROTEIN_KINASE_ST"/>
    <property type="match status" value="1"/>
</dbReference>
<accession>A0ABV3Y2H6</accession>
<feature type="region of interest" description="Disordered" evidence="9">
    <location>
        <begin position="600"/>
        <end position="656"/>
    </location>
</feature>
<dbReference type="SUPFAM" id="SSF54184">
    <property type="entry name" value="Penicillin-binding protein 2x (pbp-2x), c-terminal domain"/>
    <property type="match status" value="1"/>
</dbReference>
<dbReference type="GO" id="GO:0016301">
    <property type="term" value="F:kinase activity"/>
    <property type="evidence" value="ECO:0007669"/>
    <property type="project" value="UniProtKB-KW"/>
</dbReference>
<dbReference type="PANTHER" id="PTHR43289:SF34">
    <property type="entry name" value="SERINE_THREONINE-PROTEIN KINASE YBDM-RELATED"/>
    <property type="match status" value="1"/>
</dbReference>
<keyword evidence="10" id="KW-0472">Membrane</keyword>
<evidence type="ECO:0000256" key="7">
    <source>
        <dbReference type="ARBA" id="ARBA00047899"/>
    </source>
</evidence>
<evidence type="ECO:0000256" key="2">
    <source>
        <dbReference type="ARBA" id="ARBA00022527"/>
    </source>
</evidence>
<feature type="domain" description="PASTA" evidence="12">
    <location>
        <begin position="436"/>
        <end position="501"/>
    </location>
</feature>
<feature type="domain" description="Protein kinase" evidence="11">
    <location>
        <begin position="14"/>
        <end position="275"/>
    </location>
</feature>
<reference evidence="13 14" key="1">
    <citation type="submission" date="2024-07" db="EMBL/GenBank/DDBJ databases">
        <title>Draft Genome Sequence of Ferrimicrobium acidiphilum Strain YE2023, Isolated from a Pulp of Bioleach Reactor.</title>
        <authorList>
            <person name="Elkina Y.A."/>
            <person name="Bulaeva A.G."/>
            <person name="Beletsky A.V."/>
            <person name="Mardanov A.V."/>
        </authorList>
    </citation>
    <scope>NUCLEOTIDE SEQUENCE [LARGE SCALE GENOMIC DNA]</scope>
    <source>
        <strain evidence="13 14">YE2023</strain>
    </source>
</reference>
<dbReference type="RefSeq" id="WP_298387381.1">
    <property type="nucleotide sequence ID" value="NZ_JBFSHR010000024.1"/>
</dbReference>
<evidence type="ECO:0000256" key="10">
    <source>
        <dbReference type="SAM" id="Phobius"/>
    </source>
</evidence>
<evidence type="ECO:0000256" key="3">
    <source>
        <dbReference type="ARBA" id="ARBA00022679"/>
    </source>
</evidence>
<evidence type="ECO:0000256" key="8">
    <source>
        <dbReference type="ARBA" id="ARBA00048679"/>
    </source>
</evidence>
<feature type="domain" description="PASTA" evidence="12">
    <location>
        <begin position="570"/>
        <end position="637"/>
    </location>
</feature>
<dbReference type="Proteomes" id="UP001560267">
    <property type="component" value="Unassembled WGS sequence"/>
</dbReference>
<dbReference type="Gene3D" id="1.10.510.10">
    <property type="entry name" value="Transferase(Phosphotransferase) domain 1"/>
    <property type="match status" value="1"/>
</dbReference>
<proteinExistence type="predicted"/>
<keyword evidence="3" id="KW-0808">Transferase</keyword>
<keyword evidence="10" id="KW-1133">Transmembrane helix</keyword>
<comment type="catalytic activity">
    <reaction evidence="8">
        <text>L-seryl-[protein] + ATP = O-phospho-L-seryl-[protein] + ADP + H(+)</text>
        <dbReference type="Rhea" id="RHEA:17989"/>
        <dbReference type="Rhea" id="RHEA-COMP:9863"/>
        <dbReference type="Rhea" id="RHEA-COMP:11604"/>
        <dbReference type="ChEBI" id="CHEBI:15378"/>
        <dbReference type="ChEBI" id="CHEBI:29999"/>
        <dbReference type="ChEBI" id="CHEBI:30616"/>
        <dbReference type="ChEBI" id="CHEBI:83421"/>
        <dbReference type="ChEBI" id="CHEBI:456216"/>
        <dbReference type="EC" id="2.7.11.1"/>
    </reaction>
</comment>
<dbReference type="CDD" id="cd14014">
    <property type="entry name" value="STKc_PknB_like"/>
    <property type="match status" value="1"/>
</dbReference>
<dbReference type="SMART" id="SM00740">
    <property type="entry name" value="PASTA"/>
    <property type="match status" value="4"/>
</dbReference>
<gene>
    <name evidence="13" type="primary">pknB</name>
    <name evidence="13" type="ORF">AB6A68_07935</name>
</gene>
<feature type="transmembrane region" description="Helical" evidence="10">
    <location>
        <begin position="336"/>
        <end position="356"/>
    </location>
</feature>
<feature type="compositionally biased region" description="Polar residues" evidence="9">
    <location>
        <begin position="617"/>
        <end position="635"/>
    </location>
</feature>
<evidence type="ECO:0000256" key="4">
    <source>
        <dbReference type="ARBA" id="ARBA00022741"/>
    </source>
</evidence>
<keyword evidence="5 13" id="KW-0418">Kinase</keyword>
<dbReference type="SUPFAM" id="SSF56112">
    <property type="entry name" value="Protein kinase-like (PK-like)"/>
    <property type="match status" value="1"/>
</dbReference>
<evidence type="ECO:0000256" key="9">
    <source>
        <dbReference type="SAM" id="MobiDB-lite"/>
    </source>
</evidence>
<evidence type="ECO:0000259" key="11">
    <source>
        <dbReference type="PROSITE" id="PS50011"/>
    </source>
</evidence>
<feature type="domain" description="PASTA" evidence="12">
    <location>
        <begin position="370"/>
        <end position="435"/>
    </location>
</feature>
<dbReference type="Pfam" id="PF03793">
    <property type="entry name" value="PASTA"/>
    <property type="match status" value="4"/>
</dbReference>
<keyword evidence="4" id="KW-0547">Nucleotide-binding</keyword>
<keyword evidence="2" id="KW-0723">Serine/threonine-protein kinase</keyword>
<dbReference type="Gene3D" id="3.30.10.20">
    <property type="match status" value="4"/>
</dbReference>
<dbReference type="Gene3D" id="3.30.200.20">
    <property type="entry name" value="Phosphorylase Kinase, domain 1"/>
    <property type="match status" value="1"/>
</dbReference>
<evidence type="ECO:0000256" key="5">
    <source>
        <dbReference type="ARBA" id="ARBA00022777"/>
    </source>
</evidence>
<keyword evidence="6" id="KW-0067">ATP-binding</keyword>
<feature type="domain" description="PASTA" evidence="12">
    <location>
        <begin position="502"/>
        <end position="569"/>
    </location>
</feature>
<dbReference type="PROSITE" id="PS50011">
    <property type="entry name" value="PROTEIN_KINASE_DOM"/>
    <property type="match status" value="1"/>
</dbReference>
<dbReference type="EC" id="2.7.11.1" evidence="1"/>
<dbReference type="NCBIfam" id="NF033483">
    <property type="entry name" value="PknB_PASTA_kin"/>
    <property type="match status" value="1"/>
</dbReference>
<dbReference type="PROSITE" id="PS51178">
    <property type="entry name" value="PASTA"/>
    <property type="match status" value="4"/>
</dbReference>
<comment type="caution">
    <text evidence="13">The sequence shown here is derived from an EMBL/GenBank/DDBJ whole genome shotgun (WGS) entry which is preliminary data.</text>
</comment>
<organism evidence="13 14">
    <name type="scientific">Ferrimicrobium acidiphilum</name>
    <dbReference type="NCBI Taxonomy" id="121039"/>
    <lineage>
        <taxon>Bacteria</taxon>
        <taxon>Bacillati</taxon>
        <taxon>Actinomycetota</taxon>
        <taxon>Acidimicrobiia</taxon>
        <taxon>Acidimicrobiales</taxon>
        <taxon>Acidimicrobiaceae</taxon>
        <taxon>Ferrimicrobium</taxon>
    </lineage>
</organism>
<feature type="compositionally biased region" description="Low complexity" evidence="9">
    <location>
        <begin position="636"/>
        <end position="649"/>
    </location>
</feature>
<evidence type="ECO:0000256" key="1">
    <source>
        <dbReference type="ARBA" id="ARBA00012513"/>
    </source>
</evidence>
<evidence type="ECO:0000256" key="6">
    <source>
        <dbReference type="ARBA" id="ARBA00022840"/>
    </source>
</evidence>
<protein>
    <recommendedName>
        <fullName evidence="1">non-specific serine/threonine protein kinase</fullName>
        <ecNumber evidence="1">2.7.11.1</ecNumber>
    </recommendedName>
</protein>
<dbReference type="CDD" id="cd06577">
    <property type="entry name" value="PASTA_pknB"/>
    <property type="match status" value="4"/>
</dbReference>
<dbReference type="EMBL" id="JBFSHR010000024">
    <property type="protein sequence ID" value="MEX6429766.1"/>
    <property type="molecule type" value="Genomic_DNA"/>
</dbReference>
<feature type="region of interest" description="Disordered" evidence="9">
    <location>
        <begin position="405"/>
        <end position="426"/>
    </location>
</feature>
<sequence length="656" mass="67745">MTENQQGQIFGTRYRPERLIARGGMADVYEARDLLLDRLVALKVLFPELSTNPTFVERFRREAQSAAALSHPNIVSVYDWGPANSTYFIAMELVTGSTLADVIRESGVVAPGRAAVIGADVALALAFAHRHGVVHRDIKPSNVLLTEDGMVKVADFGIARAVTNDEDLTQTGAVLGTATYISPEQARGEDLDGRSDVYSLGIVMYEMLTGTAPFLAETPIAVAYKHVTERPAAPRSINASIPPALETIVLKCLQKDRANRYTDASELRSDLLRFLDDRPIRAGTVEMASVADATMLAGAAVTNTGSRTQFITAIESTSSIPVISDSPNQNERRHRVWPWVLLVIVILLLGAAGLFFGKRLLASHAKPKPTVTTAIVPNVTGAGEQGATSALRRAGFQPNIEFKNSSQSSGTVIGESPRGGSRVKKGSTVSLVVSSGPAAVTVPNVVGQSSSNAESTLLAKSFNVSTNYKHASAAQGTVISESPGAGQSVAKGSTVILTVSSGPSQLTVPNVTGESLATASNKLGSDGLQVGTVSYQSSSSVPSGDVISTSPASGAQVAPNSAVNLTVSSGNTTAVPNVAGDTVSKATTTLQNAGFTVASQDQYQSSSSVPSGDVISTTPAAGTQEPAGTSITLTVSTGPSSTAPGSSNPGSPPAAG</sequence>
<dbReference type="PANTHER" id="PTHR43289">
    <property type="entry name" value="MITOGEN-ACTIVATED PROTEIN KINASE KINASE KINASE 20-RELATED"/>
    <property type="match status" value="1"/>
</dbReference>
<name>A0ABV3Y2H6_9ACTN</name>
<dbReference type="InterPro" id="IPR011009">
    <property type="entry name" value="Kinase-like_dom_sf"/>
</dbReference>
<dbReference type="InterPro" id="IPR008271">
    <property type="entry name" value="Ser/Thr_kinase_AS"/>
</dbReference>
<comment type="catalytic activity">
    <reaction evidence="7">
        <text>L-threonyl-[protein] + ATP = O-phospho-L-threonyl-[protein] + ADP + H(+)</text>
        <dbReference type="Rhea" id="RHEA:46608"/>
        <dbReference type="Rhea" id="RHEA-COMP:11060"/>
        <dbReference type="Rhea" id="RHEA-COMP:11605"/>
        <dbReference type="ChEBI" id="CHEBI:15378"/>
        <dbReference type="ChEBI" id="CHEBI:30013"/>
        <dbReference type="ChEBI" id="CHEBI:30616"/>
        <dbReference type="ChEBI" id="CHEBI:61977"/>
        <dbReference type="ChEBI" id="CHEBI:456216"/>
        <dbReference type="EC" id="2.7.11.1"/>
    </reaction>
</comment>
<evidence type="ECO:0000313" key="14">
    <source>
        <dbReference type="Proteomes" id="UP001560267"/>
    </source>
</evidence>
<dbReference type="InterPro" id="IPR005543">
    <property type="entry name" value="PASTA_dom"/>
</dbReference>
<feature type="compositionally biased region" description="Low complexity" evidence="9">
    <location>
        <begin position="600"/>
        <end position="616"/>
    </location>
</feature>
<evidence type="ECO:0000259" key="12">
    <source>
        <dbReference type="PROSITE" id="PS51178"/>
    </source>
</evidence>